<feature type="chain" id="PRO_5030173321" description="CHAT domain-containing protein" evidence="2">
    <location>
        <begin position="27"/>
        <end position="524"/>
    </location>
</feature>
<protein>
    <recommendedName>
        <fullName evidence="3">CHAT domain-containing protein</fullName>
    </recommendedName>
</protein>
<organism evidence="4 5">
    <name type="scientific">Anabaena cylindrica (strain ATCC 27899 / PCC 7122)</name>
    <dbReference type="NCBI Taxonomy" id="272123"/>
    <lineage>
        <taxon>Bacteria</taxon>
        <taxon>Bacillati</taxon>
        <taxon>Cyanobacteriota</taxon>
        <taxon>Cyanophyceae</taxon>
        <taxon>Nostocales</taxon>
        <taxon>Nostocaceae</taxon>
        <taxon>Anabaena</taxon>
    </lineage>
</organism>
<proteinExistence type="predicted"/>
<dbReference type="PANTHER" id="PTHR10098">
    <property type="entry name" value="RAPSYN-RELATED"/>
    <property type="match status" value="1"/>
</dbReference>
<feature type="region of interest" description="Disordered" evidence="1">
    <location>
        <begin position="31"/>
        <end position="72"/>
    </location>
</feature>
<dbReference type="HOGENOM" id="CLU_019562_1_1_3"/>
<dbReference type="EMBL" id="CP003659">
    <property type="protein sequence ID" value="AFZ56602.1"/>
    <property type="molecule type" value="Genomic_DNA"/>
</dbReference>
<gene>
    <name evidence="4" type="ordered locus">Anacy_1029</name>
</gene>
<dbReference type="RefSeq" id="WP_015213254.1">
    <property type="nucleotide sequence ID" value="NC_019771.1"/>
</dbReference>
<keyword evidence="2" id="KW-0732">Signal</keyword>
<evidence type="ECO:0000256" key="1">
    <source>
        <dbReference type="SAM" id="MobiDB-lite"/>
    </source>
</evidence>
<dbReference type="AlphaFoldDB" id="K9ZDB2"/>
<name>K9ZDB2_ANACC</name>
<feature type="domain" description="CHAT" evidence="3">
    <location>
        <begin position="223"/>
        <end position="522"/>
    </location>
</feature>
<evidence type="ECO:0000313" key="5">
    <source>
        <dbReference type="Proteomes" id="UP000010474"/>
    </source>
</evidence>
<evidence type="ECO:0000259" key="3">
    <source>
        <dbReference type="Pfam" id="PF12770"/>
    </source>
</evidence>
<dbReference type="Proteomes" id="UP000010474">
    <property type="component" value="Chromosome"/>
</dbReference>
<dbReference type="OrthoDB" id="433405at2"/>
<evidence type="ECO:0000256" key="2">
    <source>
        <dbReference type="SAM" id="SignalP"/>
    </source>
</evidence>
<accession>K9ZDB2</accession>
<dbReference type="PANTHER" id="PTHR10098:SF112">
    <property type="entry name" value="SLR0380 PROTEIN"/>
    <property type="match status" value="1"/>
</dbReference>
<dbReference type="eggNOG" id="COG4995">
    <property type="taxonomic scope" value="Bacteria"/>
</dbReference>
<dbReference type="InterPro" id="IPR024983">
    <property type="entry name" value="CHAT_dom"/>
</dbReference>
<feature type="signal peptide" evidence="2">
    <location>
        <begin position="1"/>
        <end position="26"/>
    </location>
</feature>
<dbReference type="PATRIC" id="fig|272123.3.peg.1128"/>
<keyword evidence="5" id="KW-1185">Reference proteome</keyword>
<reference evidence="5" key="1">
    <citation type="journal article" date="2013" name="Proc. Natl. Acad. Sci. U.S.A.">
        <title>Improving the coverage of the cyanobacterial phylum using diversity-driven genome sequencing.</title>
        <authorList>
            <person name="Shih P.M."/>
            <person name="Wu D."/>
            <person name="Latifi A."/>
            <person name="Axen S.D."/>
            <person name="Fewer D.P."/>
            <person name="Talla E."/>
            <person name="Calteau A."/>
            <person name="Cai F."/>
            <person name="Tandeau de Marsac N."/>
            <person name="Rippka R."/>
            <person name="Herdman M."/>
            <person name="Sivonen K."/>
            <person name="Coursin T."/>
            <person name="Laurent T."/>
            <person name="Goodwin L."/>
            <person name="Nolan M."/>
            <person name="Davenport K.W."/>
            <person name="Han C.S."/>
            <person name="Rubin E.M."/>
            <person name="Eisen J.A."/>
            <person name="Woyke T."/>
            <person name="Gugger M."/>
            <person name="Kerfeld C.A."/>
        </authorList>
    </citation>
    <scope>NUCLEOTIDE SEQUENCE [LARGE SCALE GENOMIC DNA]</scope>
    <source>
        <strain evidence="5">ATCC 27899 / PCC 7122</strain>
    </source>
</reference>
<sequence>MKFTRSFFSIFLSVILVLFFFKSVQAQVGNQSDITNPDPQEIVNPNEPSGNQSDITNPDPQEIVNSNNPTDNPIIDREFFDNNFDNTTPDEAIAQLEELNAVEYGAYLGTDFFGEISSSEEIADNLSKLAKLTGRNAAVLYVTSLKDKLSLILIPPKPQEKDLLNNTKSLKDSSLLLSQETSVKVGEIVRKYVVEANSSNIQKVAQEFRSKVTNFRDKDYFVSAEKLYTWIIAPIETALEVNKISTVIFSMDSGLRSLPVAALYDGNQFLIEKYSVGVIPSFSLTDTRYIPIVNSDILALGISKSTEGQDPLPSVPLEINTVSKNIWRSQSQILLDEDSTLENLESLSLKNHFGILHLATHGDFKSGKISNSYLQFWDQKIHIDKLRNISQKLGWSKDPKVEMLVLSACRTALGSQEAEFGFSGLAVQAGVKSVLGSLWYVSDQGSLALMTKFYDQLSTTSLRSESLRQAQLAMLKGEVRITDKELYLSPEKPIALPPELVNLGKINLSHPYYWSAFTIIGNWN</sequence>
<dbReference type="STRING" id="272123.Anacy_1029"/>
<dbReference type="KEGG" id="acy:Anacy_1029"/>
<evidence type="ECO:0000313" key="4">
    <source>
        <dbReference type="EMBL" id="AFZ56602.1"/>
    </source>
</evidence>
<dbReference type="Pfam" id="PF12770">
    <property type="entry name" value="CHAT"/>
    <property type="match status" value="1"/>
</dbReference>
<feature type="compositionally biased region" description="Polar residues" evidence="1">
    <location>
        <begin position="46"/>
        <end position="71"/>
    </location>
</feature>